<sequence>MDGTVLVADDDRTIRTVLTQALTRAGCKVRATSNTATLWRWVEEGEGDAVVSDVMMPDGNGLDLLPAIMKRRPNLPVIVISAQNTVVTAIRASEAGAFDYVPKPFDLRDLLSKVSKALNRPGHANQPEAVKAGAPVAAEPALPLVGGSPAMQEVYRIVARVVNTDLNVLIQGESGTGKDLLAHALHDLGNRAQAKFVRINCGTATPSQLDHAVLNETEQGGTVYLDELSELSPDSQLHLLGLTQSDAVQAQSLRFVSSTNRPVLPLINEGLFREDLFYRLNVMPIVLPPLRDRIEDISDLSQHFLQDCAAKGMARKTLTKSAMDQMRLAKWPGNVRGLQNFIQRLVILCPEDEISSDFVSKALKEMAEQEQSGTPVVADRLSTSVEAHIKRYFDLHGDALPPPGLYNRILREVELPLLALSLSATRGNQIKTAELLGINRNTLRKKIRELDIQVTRTKKLS</sequence>
<dbReference type="InterPro" id="IPR002197">
    <property type="entry name" value="HTH_Fis"/>
</dbReference>
<dbReference type="GO" id="GO:0043565">
    <property type="term" value="F:sequence-specific DNA binding"/>
    <property type="evidence" value="ECO:0007669"/>
    <property type="project" value="InterPro"/>
</dbReference>
<dbReference type="PROSITE" id="PS00675">
    <property type="entry name" value="SIGMA54_INTERACT_1"/>
    <property type="match status" value="1"/>
</dbReference>
<dbReference type="InterPro" id="IPR027417">
    <property type="entry name" value="P-loop_NTPase"/>
</dbReference>
<keyword evidence="3" id="KW-0963">Cytoplasm</keyword>
<evidence type="ECO:0000256" key="3">
    <source>
        <dbReference type="ARBA" id="ARBA00022490"/>
    </source>
</evidence>
<dbReference type="CDD" id="cd00009">
    <property type="entry name" value="AAA"/>
    <property type="match status" value="1"/>
</dbReference>
<dbReference type="InterPro" id="IPR025662">
    <property type="entry name" value="Sigma_54_int_dom_ATP-bd_1"/>
</dbReference>
<accession>A0A916QXA4</accession>
<evidence type="ECO:0000256" key="16">
    <source>
        <dbReference type="ARBA" id="ARBA00043886"/>
    </source>
</evidence>
<dbReference type="GO" id="GO:0006355">
    <property type="term" value="P:regulation of DNA-templated transcription"/>
    <property type="evidence" value="ECO:0007669"/>
    <property type="project" value="InterPro"/>
</dbReference>
<feature type="domain" description="Sigma-54 factor interaction" evidence="18">
    <location>
        <begin position="144"/>
        <end position="347"/>
    </location>
</feature>
<dbReference type="SUPFAM" id="SSF52172">
    <property type="entry name" value="CheY-like"/>
    <property type="match status" value="1"/>
</dbReference>
<comment type="caution">
    <text evidence="20">The sequence shown here is derived from an EMBL/GenBank/DDBJ whole genome shotgun (WGS) entry which is preliminary data.</text>
</comment>
<evidence type="ECO:0000256" key="6">
    <source>
        <dbReference type="ARBA" id="ARBA00022741"/>
    </source>
</evidence>
<evidence type="ECO:0000256" key="17">
    <source>
        <dbReference type="PROSITE-ProRule" id="PRU00169"/>
    </source>
</evidence>
<evidence type="ECO:0000259" key="18">
    <source>
        <dbReference type="PROSITE" id="PS50045"/>
    </source>
</evidence>
<comment type="subcellular location">
    <subcellularLocation>
        <location evidence="1">Cytoplasm</location>
    </subcellularLocation>
</comment>
<evidence type="ECO:0000259" key="19">
    <source>
        <dbReference type="PROSITE" id="PS50110"/>
    </source>
</evidence>
<evidence type="ECO:0000256" key="2">
    <source>
        <dbReference type="ARBA" id="ARBA00019059"/>
    </source>
</evidence>
<organism evidence="20 21">
    <name type="scientific">Neptunicoccus cionae</name>
    <dbReference type="NCBI Taxonomy" id="2035344"/>
    <lineage>
        <taxon>Bacteria</taxon>
        <taxon>Pseudomonadati</taxon>
        <taxon>Pseudomonadota</taxon>
        <taxon>Alphaproteobacteria</taxon>
        <taxon>Rhodobacterales</taxon>
        <taxon>Paracoccaceae</taxon>
        <taxon>Neptunicoccus</taxon>
    </lineage>
</organism>
<keyword evidence="7" id="KW-0067">ATP-binding</keyword>
<dbReference type="SMART" id="SM00382">
    <property type="entry name" value="AAA"/>
    <property type="match status" value="1"/>
</dbReference>
<evidence type="ECO:0000256" key="1">
    <source>
        <dbReference type="ARBA" id="ARBA00004496"/>
    </source>
</evidence>
<evidence type="ECO:0000256" key="11">
    <source>
        <dbReference type="ARBA" id="ARBA00023159"/>
    </source>
</evidence>
<evidence type="ECO:0000256" key="12">
    <source>
        <dbReference type="ARBA" id="ARBA00023163"/>
    </source>
</evidence>
<dbReference type="PROSITE" id="PS50045">
    <property type="entry name" value="SIGMA54_INTERACT_4"/>
    <property type="match status" value="1"/>
</dbReference>
<dbReference type="InterPro" id="IPR009057">
    <property type="entry name" value="Homeodomain-like_sf"/>
</dbReference>
<dbReference type="InterPro" id="IPR011006">
    <property type="entry name" value="CheY-like_superfamily"/>
</dbReference>
<comment type="function">
    <text evidence="16">Member of the two-component regulatory system NtrB/NtrC, which controls expression of the nitrogen-regulated (ntr) genes in response to nitrogen limitation. Phosphorylated NtrC binds directly to DNA and stimulates the formation of open promoter-sigma54-RNA polymerase complexes.</text>
</comment>
<feature type="modified residue" description="4-aspartylphosphate" evidence="17">
    <location>
        <position position="53"/>
    </location>
</feature>
<keyword evidence="10" id="KW-0238">DNA-binding</keyword>
<dbReference type="Pfam" id="PF00072">
    <property type="entry name" value="Response_reg"/>
    <property type="match status" value="1"/>
</dbReference>
<feature type="domain" description="Response regulatory" evidence="19">
    <location>
        <begin position="4"/>
        <end position="118"/>
    </location>
</feature>
<evidence type="ECO:0000256" key="5">
    <source>
        <dbReference type="ARBA" id="ARBA00022553"/>
    </source>
</evidence>
<evidence type="ECO:0000256" key="7">
    <source>
        <dbReference type="ARBA" id="ARBA00022840"/>
    </source>
</evidence>
<reference evidence="20" key="1">
    <citation type="journal article" date="2014" name="Int. J. Syst. Evol. Microbiol.">
        <title>Complete genome sequence of Corynebacterium casei LMG S-19264T (=DSM 44701T), isolated from a smear-ripened cheese.</title>
        <authorList>
            <consortium name="US DOE Joint Genome Institute (JGI-PGF)"/>
            <person name="Walter F."/>
            <person name="Albersmeier A."/>
            <person name="Kalinowski J."/>
            <person name="Ruckert C."/>
        </authorList>
    </citation>
    <scope>NUCLEOTIDE SEQUENCE</scope>
    <source>
        <strain evidence="20">CGMCC 1.15880</strain>
    </source>
</reference>
<proteinExistence type="predicted"/>
<evidence type="ECO:0000313" key="21">
    <source>
        <dbReference type="Proteomes" id="UP000628017"/>
    </source>
</evidence>
<dbReference type="PANTHER" id="PTHR32071">
    <property type="entry name" value="TRANSCRIPTIONAL REGULATORY PROTEIN"/>
    <property type="match status" value="1"/>
</dbReference>
<dbReference type="GO" id="GO:0005524">
    <property type="term" value="F:ATP binding"/>
    <property type="evidence" value="ECO:0007669"/>
    <property type="project" value="UniProtKB-KW"/>
</dbReference>
<evidence type="ECO:0000256" key="13">
    <source>
        <dbReference type="ARBA" id="ARBA00023231"/>
    </source>
</evidence>
<keyword evidence="12" id="KW-0804">Transcription</keyword>
<dbReference type="Gene3D" id="3.40.50.300">
    <property type="entry name" value="P-loop containing nucleotide triphosphate hydrolases"/>
    <property type="match status" value="1"/>
</dbReference>
<dbReference type="Proteomes" id="UP000628017">
    <property type="component" value="Unassembled WGS sequence"/>
</dbReference>
<evidence type="ECO:0000313" key="20">
    <source>
        <dbReference type="EMBL" id="GGA20589.1"/>
    </source>
</evidence>
<dbReference type="PROSITE" id="PS50110">
    <property type="entry name" value="RESPONSE_REGULATORY"/>
    <property type="match status" value="1"/>
</dbReference>
<evidence type="ECO:0000256" key="8">
    <source>
        <dbReference type="ARBA" id="ARBA00023012"/>
    </source>
</evidence>
<dbReference type="Pfam" id="PF00158">
    <property type="entry name" value="Sigma54_activat"/>
    <property type="match status" value="2"/>
</dbReference>
<keyword evidence="4" id="KW-0678">Repressor</keyword>
<name>A0A916QXA4_9RHOB</name>
<dbReference type="GO" id="GO:0005737">
    <property type="term" value="C:cytoplasm"/>
    <property type="evidence" value="ECO:0007669"/>
    <property type="project" value="UniProtKB-SubCell"/>
</dbReference>
<dbReference type="Gene3D" id="3.40.50.2300">
    <property type="match status" value="1"/>
</dbReference>
<dbReference type="AlphaFoldDB" id="A0A916QXA4"/>
<dbReference type="EMBL" id="BMKA01000003">
    <property type="protein sequence ID" value="GGA20589.1"/>
    <property type="molecule type" value="Genomic_DNA"/>
</dbReference>
<dbReference type="Pfam" id="PF25601">
    <property type="entry name" value="AAA_lid_14"/>
    <property type="match status" value="1"/>
</dbReference>
<keyword evidence="6" id="KW-0547">Nucleotide-binding</keyword>
<dbReference type="PANTHER" id="PTHR32071:SF95">
    <property type="entry name" value="DNA-BINDING TRANSCRIPTIONAL REGULATOR NTRC"/>
    <property type="match status" value="1"/>
</dbReference>
<dbReference type="InterPro" id="IPR001789">
    <property type="entry name" value="Sig_transdc_resp-reg_receiver"/>
</dbReference>
<evidence type="ECO:0000256" key="9">
    <source>
        <dbReference type="ARBA" id="ARBA00023015"/>
    </source>
</evidence>
<dbReference type="SUPFAM" id="SSF46689">
    <property type="entry name" value="Homeodomain-like"/>
    <property type="match status" value="1"/>
</dbReference>
<evidence type="ECO:0000256" key="14">
    <source>
        <dbReference type="ARBA" id="ARBA00029881"/>
    </source>
</evidence>
<dbReference type="InterPro" id="IPR002078">
    <property type="entry name" value="Sigma_54_int"/>
</dbReference>
<dbReference type="InterPro" id="IPR058031">
    <property type="entry name" value="AAA_lid_NorR"/>
</dbReference>
<protein>
    <recommendedName>
        <fullName evidence="2">DNA-binding transcriptional regulator NtrC</fullName>
    </recommendedName>
    <alternativeName>
        <fullName evidence="14">Nitrogen regulation protein NR(I)</fullName>
    </alternativeName>
    <alternativeName>
        <fullName evidence="15">Nitrogen regulator I</fullName>
    </alternativeName>
</protein>
<reference evidence="20" key="2">
    <citation type="submission" date="2020-09" db="EMBL/GenBank/DDBJ databases">
        <authorList>
            <person name="Sun Q."/>
            <person name="Zhou Y."/>
        </authorList>
    </citation>
    <scope>NUCLEOTIDE SEQUENCE</scope>
    <source>
        <strain evidence="20">CGMCC 1.15880</strain>
    </source>
</reference>
<gene>
    <name evidence="20" type="primary">ntrC</name>
    <name evidence="20" type="ORF">GCM10011498_21580</name>
</gene>
<dbReference type="Gene3D" id="1.10.10.60">
    <property type="entry name" value="Homeodomain-like"/>
    <property type="match status" value="1"/>
</dbReference>
<keyword evidence="13" id="KW-0535">Nitrogen fixation</keyword>
<evidence type="ECO:0000256" key="4">
    <source>
        <dbReference type="ARBA" id="ARBA00022491"/>
    </source>
</evidence>
<dbReference type="RefSeq" id="WP_188674810.1">
    <property type="nucleotide sequence ID" value="NZ_BMKA01000003.1"/>
</dbReference>
<evidence type="ECO:0000256" key="10">
    <source>
        <dbReference type="ARBA" id="ARBA00023125"/>
    </source>
</evidence>
<keyword evidence="9" id="KW-0805">Transcription regulation</keyword>
<dbReference type="Gene3D" id="1.10.8.60">
    <property type="match status" value="1"/>
</dbReference>
<dbReference type="SUPFAM" id="SSF52540">
    <property type="entry name" value="P-loop containing nucleoside triphosphate hydrolases"/>
    <property type="match status" value="1"/>
</dbReference>
<dbReference type="InterPro" id="IPR003593">
    <property type="entry name" value="AAA+_ATPase"/>
</dbReference>
<keyword evidence="21" id="KW-1185">Reference proteome</keyword>
<keyword evidence="8" id="KW-0902">Two-component regulatory system</keyword>
<dbReference type="GO" id="GO:0000160">
    <property type="term" value="P:phosphorelay signal transduction system"/>
    <property type="evidence" value="ECO:0007669"/>
    <property type="project" value="UniProtKB-KW"/>
</dbReference>
<dbReference type="Pfam" id="PF02954">
    <property type="entry name" value="HTH_8"/>
    <property type="match status" value="1"/>
</dbReference>
<evidence type="ECO:0000256" key="15">
    <source>
        <dbReference type="ARBA" id="ARBA00031910"/>
    </source>
</evidence>
<dbReference type="PRINTS" id="PR01590">
    <property type="entry name" value="HTHFIS"/>
</dbReference>
<keyword evidence="11" id="KW-0010">Activator</keyword>
<keyword evidence="5 17" id="KW-0597">Phosphoprotein</keyword>
<dbReference type="SMART" id="SM00448">
    <property type="entry name" value="REC"/>
    <property type="match status" value="1"/>
</dbReference>